<gene>
    <name evidence="1" type="ORF">SAMN03097708_02907</name>
</gene>
<evidence type="ECO:0000313" key="2">
    <source>
        <dbReference type="Proteomes" id="UP000199648"/>
    </source>
</evidence>
<dbReference type="SUPFAM" id="SSF101327">
    <property type="entry name" value="YgfB-like"/>
    <property type="match status" value="1"/>
</dbReference>
<dbReference type="Gene3D" id="1.20.120.740">
    <property type="entry name" value="YgfB uncharacterised protein family UPF0149, PF03695"/>
    <property type="match status" value="1"/>
</dbReference>
<keyword evidence="2" id="KW-1185">Reference proteome</keyword>
<dbReference type="AlphaFoldDB" id="A0A1G5QVN4"/>
<evidence type="ECO:0000313" key="1">
    <source>
        <dbReference type="EMBL" id="SCZ65954.1"/>
    </source>
</evidence>
<dbReference type="InterPro" id="IPR004027">
    <property type="entry name" value="SEC_C_motif"/>
</dbReference>
<dbReference type="RefSeq" id="WP_092998618.1">
    <property type="nucleotide sequence ID" value="NZ_FMWD01000010.1"/>
</dbReference>
<dbReference type="EMBL" id="FMWD01000010">
    <property type="protein sequence ID" value="SCZ65954.1"/>
    <property type="molecule type" value="Genomic_DNA"/>
</dbReference>
<dbReference type="Proteomes" id="UP000199648">
    <property type="component" value="Unassembled WGS sequence"/>
</dbReference>
<reference evidence="1 2" key="1">
    <citation type="submission" date="2016-10" db="EMBL/GenBank/DDBJ databases">
        <authorList>
            <person name="de Groot N.N."/>
        </authorList>
    </citation>
    <scope>NUCLEOTIDE SEQUENCE [LARGE SCALE GENOMIC DNA]</scope>
    <source>
        <strain evidence="1 2">HLD2</strain>
    </source>
</reference>
<dbReference type="InterPro" id="IPR036255">
    <property type="entry name" value="YgfB-like_sf"/>
</dbReference>
<proteinExistence type="predicted"/>
<dbReference type="InterPro" id="IPR011978">
    <property type="entry name" value="YgfB-like"/>
</dbReference>
<dbReference type="STRING" id="415747.SAMN03097708_02907"/>
<protein>
    <submittedName>
        <fullName evidence="1">SEC-C motif-containing protein</fullName>
    </submittedName>
</protein>
<sequence>MDNGFAIDREGTDRLEQFLISDRAPDAAMMLDELDGFVTGMVCAGLPVPLESWLVEIWGGSEPDYSGEEQKEFADLVIRLVALISVLLEAEEETYHPIYAKDAPFSSVARWARGFMRALALEPDVWDPVVQQRQELMMPLVAVASVASPSEENEEVRTLMQDEQMQQGMRTALPQCVQEIHDSGLARQSGPGMPLRRRTARTGRNDLCPCGSRKKFKKCCGG</sequence>
<accession>A0A1G5QVN4</accession>
<dbReference type="Pfam" id="PF03695">
    <property type="entry name" value="UPF0149"/>
    <property type="match status" value="1"/>
</dbReference>
<dbReference type="OrthoDB" id="1551443at2"/>
<dbReference type="NCBIfam" id="TIGR02292">
    <property type="entry name" value="ygfB_yecA"/>
    <property type="match status" value="1"/>
</dbReference>
<name>A0A1G5QVN4_9GAMM</name>
<dbReference type="SUPFAM" id="SSF103642">
    <property type="entry name" value="Sec-C motif"/>
    <property type="match status" value="1"/>
</dbReference>
<dbReference type="Pfam" id="PF02810">
    <property type="entry name" value="SEC-C"/>
    <property type="match status" value="1"/>
</dbReference>
<organism evidence="1 2">
    <name type="scientific">Thiohalomonas denitrificans</name>
    <dbReference type="NCBI Taxonomy" id="415747"/>
    <lineage>
        <taxon>Bacteria</taxon>
        <taxon>Pseudomonadati</taxon>
        <taxon>Pseudomonadota</taxon>
        <taxon>Gammaproteobacteria</taxon>
        <taxon>Thiohalomonadales</taxon>
        <taxon>Thiohalomonadaceae</taxon>
        <taxon>Thiohalomonas</taxon>
    </lineage>
</organism>